<dbReference type="PANTHER" id="PTHR43531">
    <property type="entry name" value="PROTEIN ICFG"/>
    <property type="match status" value="1"/>
</dbReference>
<dbReference type="InterPro" id="IPR003660">
    <property type="entry name" value="HAMP_dom"/>
</dbReference>
<proteinExistence type="inferred from homology"/>
<dbReference type="InterPro" id="IPR004090">
    <property type="entry name" value="Chemotax_Me-accpt_rcpt"/>
</dbReference>
<feature type="domain" description="Methyl-accepting transducer" evidence="5">
    <location>
        <begin position="392"/>
        <end position="621"/>
    </location>
</feature>
<evidence type="ECO:0000256" key="2">
    <source>
        <dbReference type="ARBA" id="ARBA00029447"/>
    </source>
</evidence>
<dbReference type="PROSITE" id="PS50885">
    <property type="entry name" value="HAMP"/>
    <property type="match status" value="1"/>
</dbReference>
<dbReference type="PRINTS" id="PR00260">
    <property type="entry name" value="CHEMTRNSDUCR"/>
</dbReference>
<sequence length="656" mass="69325">MLARLTLPQKFLLLGAIAVLMIAIPTWLYLRTANEAMTTYEAEQRGLPAVVRVLQAVKLTQQHRGLSAIALNGGGTEGRRAERQKDVDAMFGELDAVVTAADNADVAALWRDARRDWETVRDAVAAQRINAADSFATHTAVIGRLLRIGELVGDIYGLSLDPHVDSYQLIQAMYYQMPALTEELGKLRARGAVLLTRKEGSQDDRFIVAQLLARAEDRLGQMRNAFDKSAHANPRVASELGPLMQAASSATLALAQRTQSDIVRPVALTASADEYFAATTQTIESLYAANDAASRLLGKQLGERVDAFERDRILMLLAQLALVGGAAWTGVLVARSITRPLNQAVDVAQRVAGGNLVNDFDVGPPTEVGQLLRALRDMSESLGRIVGEVRGSVDTINAATHDIASGNADLSARIESQASSLEETASSMEQLTATVRQNVEHAQRANTLVQEATAAAGSGSEVVQRVVATMGEIDASSRRIVDIISVIDAIAFQTNILALNAAVEAARAGEQGRGFAVVASEVRTLAQRSATAAREIKELIDHSVAKVGQGNALAGGAGTAMAQILDSVRRVAGLMQDIALASSEQSAGIEQVNQAITQMDDVTQHNAALVEQTAAASASLEQQAEALARAVGIFTVAPGGQKPVGTTGTGVRAIAS</sequence>
<dbReference type="Proteomes" id="UP000321323">
    <property type="component" value="Chromosome"/>
</dbReference>
<dbReference type="InterPro" id="IPR051310">
    <property type="entry name" value="MCP_chemotaxis"/>
</dbReference>
<dbReference type="PROSITE" id="PS50111">
    <property type="entry name" value="CHEMOTAXIS_TRANSDUC_2"/>
    <property type="match status" value="1"/>
</dbReference>
<dbReference type="CDD" id="cd06225">
    <property type="entry name" value="HAMP"/>
    <property type="match status" value="1"/>
</dbReference>
<dbReference type="InterPro" id="IPR004089">
    <property type="entry name" value="MCPsignal_dom"/>
</dbReference>
<keyword evidence="8" id="KW-1185">Reference proteome</keyword>
<gene>
    <name evidence="7" type="ORF">E7V67_005525</name>
</gene>
<dbReference type="Pfam" id="PF00672">
    <property type="entry name" value="HAMP"/>
    <property type="match status" value="1"/>
</dbReference>
<comment type="similarity">
    <text evidence="2">Belongs to the methyl-accepting chemotaxis (MCP) protein family.</text>
</comment>
<keyword evidence="4" id="KW-1133">Transmembrane helix</keyword>
<evidence type="ECO:0000256" key="4">
    <source>
        <dbReference type="SAM" id="Phobius"/>
    </source>
</evidence>
<dbReference type="Pfam" id="PF00015">
    <property type="entry name" value="MCPsignal"/>
    <property type="match status" value="1"/>
</dbReference>
<keyword evidence="4" id="KW-0472">Membrane</keyword>
<evidence type="ECO:0000259" key="5">
    <source>
        <dbReference type="PROSITE" id="PS50111"/>
    </source>
</evidence>
<evidence type="ECO:0000259" key="6">
    <source>
        <dbReference type="PROSITE" id="PS50885"/>
    </source>
</evidence>
<dbReference type="SMART" id="SM00283">
    <property type="entry name" value="MA"/>
    <property type="match status" value="1"/>
</dbReference>
<keyword evidence="1" id="KW-0488">Methylation</keyword>
<organism evidence="7 8">
    <name type="scientific">[Empedobacter] haloabium</name>
    <dbReference type="NCBI Taxonomy" id="592317"/>
    <lineage>
        <taxon>Bacteria</taxon>
        <taxon>Pseudomonadati</taxon>
        <taxon>Pseudomonadota</taxon>
        <taxon>Betaproteobacteria</taxon>
        <taxon>Burkholderiales</taxon>
        <taxon>Oxalobacteraceae</taxon>
        <taxon>Telluria group</taxon>
        <taxon>Telluria group incertae sedis</taxon>
    </lineage>
</organism>
<dbReference type="SMART" id="SM00304">
    <property type="entry name" value="HAMP"/>
    <property type="match status" value="2"/>
</dbReference>
<protein>
    <submittedName>
        <fullName evidence="7">Methyl-accepting chemotaxis protein</fullName>
    </submittedName>
</protein>
<feature type="transmembrane region" description="Helical" evidence="4">
    <location>
        <begin position="12"/>
        <end position="30"/>
    </location>
</feature>
<name>A0ABZ1UQJ5_9BURK</name>
<evidence type="ECO:0000256" key="3">
    <source>
        <dbReference type="PROSITE-ProRule" id="PRU00284"/>
    </source>
</evidence>
<dbReference type="Gene3D" id="1.10.287.950">
    <property type="entry name" value="Methyl-accepting chemotaxis protein"/>
    <property type="match status" value="1"/>
</dbReference>
<evidence type="ECO:0000256" key="1">
    <source>
        <dbReference type="ARBA" id="ARBA00022481"/>
    </source>
</evidence>
<dbReference type="CDD" id="cd11386">
    <property type="entry name" value="MCP_signal"/>
    <property type="match status" value="1"/>
</dbReference>
<accession>A0ABZ1UQJ5</accession>
<evidence type="ECO:0000313" key="7">
    <source>
        <dbReference type="EMBL" id="WUR14565.1"/>
    </source>
</evidence>
<dbReference type="PANTHER" id="PTHR43531:SF14">
    <property type="entry name" value="METHYL-ACCEPTING CHEMOTAXIS PROTEIN I-RELATED"/>
    <property type="match status" value="1"/>
</dbReference>
<keyword evidence="3" id="KW-0807">Transducer</keyword>
<dbReference type="SUPFAM" id="SSF58104">
    <property type="entry name" value="Methyl-accepting chemotaxis protein (MCP) signaling domain"/>
    <property type="match status" value="1"/>
</dbReference>
<feature type="domain" description="HAMP" evidence="6">
    <location>
        <begin position="335"/>
        <end position="387"/>
    </location>
</feature>
<dbReference type="EMBL" id="CP136508">
    <property type="protein sequence ID" value="WUR14565.1"/>
    <property type="molecule type" value="Genomic_DNA"/>
</dbReference>
<evidence type="ECO:0000313" key="8">
    <source>
        <dbReference type="Proteomes" id="UP000321323"/>
    </source>
</evidence>
<reference evidence="7 8" key="1">
    <citation type="journal article" date="2019" name="Int. J. Syst. Evol. Microbiol.">
        <title>The Draft Whole-Genome Sequence of the Antibiotic Producer Empedobacter haloabium ATCC 31962 Provides Indications for Its Taxonomic Reclassification.</title>
        <authorList>
            <person name="Miess H."/>
            <person name="Arlt P."/>
            <person name="Apel A.K."/>
            <person name="Weber T."/>
            <person name="Nieselt K."/>
            <person name="Hanssen F."/>
            <person name="Czemmel S."/>
            <person name="Nahnsen S."/>
            <person name="Gross H."/>
        </authorList>
    </citation>
    <scope>NUCLEOTIDE SEQUENCE [LARGE SCALE GENOMIC DNA]</scope>
    <source>
        <strain evidence="7 8">ATCC 31962</strain>
    </source>
</reference>
<keyword evidence="4" id="KW-0812">Transmembrane</keyword>